<dbReference type="EMBL" id="JAACLJ010000002">
    <property type="protein sequence ID" value="KAF4591398.1"/>
    <property type="molecule type" value="Genomic_DNA"/>
</dbReference>
<protein>
    <submittedName>
        <fullName evidence="2">Putative enterotoxin</fullName>
    </submittedName>
</protein>
<dbReference type="AlphaFoldDB" id="A0A8H4Q919"/>
<sequence>MFWTKMLPAASVLLWLSWASFGVLAFPAESSWKESMAKFGSAEELLHHIESGEVQHVDCARLHANLSFQNAPLMKQALRKYLDRKAGQVTRISKGITCARVARMLKKMIRQRQICELIDEIDVEYSTAPGYKLNYDEISFDFFEAWNNTKLRPGFALQRVSGGAMPGIRVVMSVELQFAFNKKTVSLKEVDYIAIRSHAIFPEEKNHISPLWKLESLKIHARCRGSGQRIVVDKWSHINREMLHLPGDRDYEGQMAIVWGGGIAVSDWHEDKDAWAVGPVEDLGYYY</sequence>
<name>A0A8H4Q919_9HYPO</name>
<feature type="signal peptide" evidence="1">
    <location>
        <begin position="1"/>
        <end position="25"/>
    </location>
</feature>
<dbReference type="OrthoDB" id="4927627at2759"/>
<comment type="caution">
    <text evidence="2">The sequence shown here is derived from an EMBL/GenBank/DDBJ whole genome shotgun (WGS) entry which is preliminary data.</text>
</comment>
<reference evidence="2 3" key="1">
    <citation type="journal article" date="2020" name="G3 (Bethesda)">
        <title>Genetic Underpinnings of Host Manipulation by Ophiocordyceps as Revealed by Comparative Transcriptomics.</title>
        <authorList>
            <person name="Will I."/>
            <person name="Das B."/>
            <person name="Trinh T."/>
            <person name="Brachmann A."/>
            <person name="Ohm R.A."/>
            <person name="de Bekker C."/>
        </authorList>
    </citation>
    <scope>NUCLEOTIDE SEQUENCE [LARGE SCALE GENOMIC DNA]</scope>
    <source>
        <strain evidence="2 3">EC05</strain>
    </source>
</reference>
<keyword evidence="1" id="KW-0732">Signal</keyword>
<keyword evidence="3" id="KW-1185">Reference proteome</keyword>
<dbReference type="Proteomes" id="UP000562929">
    <property type="component" value="Unassembled WGS sequence"/>
</dbReference>
<evidence type="ECO:0000256" key="1">
    <source>
        <dbReference type="SAM" id="SignalP"/>
    </source>
</evidence>
<proteinExistence type="predicted"/>
<organism evidence="2 3">
    <name type="scientific">Ophiocordyceps camponoti-floridani</name>
    <dbReference type="NCBI Taxonomy" id="2030778"/>
    <lineage>
        <taxon>Eukaryota</taxon>
        <taxon>Fungi</taxon>
        <taxon>Dikarya</taxon>
        <taxon>Ascomycota</taxon>
        <taxon>Pezizomycotina</taxon>
        <taxon>Sordariomycetes</taxon>
        <taxon>Hypocreomycetidae</taxon>
        <taxon>Hypocreales</taxon>
        <taxon>Ophiocordycipitaceae</taxon>
        <taxon>Ophiocordyceps</taxon>
    </lineage>
</organism>
<feature type="chain" id="PRO_5034272383" evidence="1">
    <location>
        <begin position="26"/>
        <end position="287"/>
    </location>
</feature>
<evidence type="ECO:0000313" key="2">
    <source>
        <dbReference type="EMBL" id="KAF4591398.1"/>
    </source>
</evidence>
<gene>
    <name evidence="2" type="ORF">GQ602_001697</name>
</gene>
<accession>A0A8H4Q919</accession>
<evidence type="ECO:0000313" key="3">
    <source>
        <dbReference type="Proteomes" id="UP000562929"/>
    </source>
</evidence>